<evidence type="ECO:0000259" key="1">
    <source>
        <dbReference type="Pfam" id="PF01464"/>
    </source>
</evidence>
<keyword evidence="3" id="KW-1185">Reference proteome</keyword>
<proteinExistence type="predicted"/>
<comment type="caution">
    <text evidence="2">The sequence shown here is derived from an EMBL/GenBank/DDBJ whole genome shotgun (WGS) entry which is preliminary data.</text>
</comment>
<evidence type="ECO:0000313" key="2">
    <source>
        <dbReference type="EMBL" id="GLS13447.1"/>
    </source>
</evidence>
<organism evidence="2 3">
    <name type="scientific">Hydrogenophaga electricum</name>
    <dbReference type="NCBI Taxonomy" id="1230953"/>
    <lineage>
        <taxon>Bacteria</taxon>
        <taxon>Pseudomonadati</taxon>
        <taxon>Pseudomonadota</taxon>
        <taxon>Betaproteobacteria</taxon>
        <taxon>Burkholderiales</taxon>
        <taxon>Comamonadaceae</taxon>
        <taxon>Hydrogenophaga</taxon>
    </lineage>
</organism>
<evidence type="ECO:0000313" key="3">
    <source>
        <dbReference type="Proteomes" id="UP001156903"/>
    </source>
</evidence>
<dbReference type="Pfam" id="PF01464">
    <property type="entry name" value="SLT"/>
    <property type="match status" value="1"/>
</dbReference>
<name>A0ABQ6C0E5_9BURK</name>
<dbReference type="EMBL" id="BSPB01000004">
    <property type="protein sequence ID" value="GLS13447.1"/>
    <property type="molecule type" value="Genomic_DNA"/>
</dbReference>
<protein>
    <recommendedName>
        <fullName evidence="1">Transglycosylase SLT domain-containing protein</fullName>
    </recommendedName>
</protein>
<dbReference type="SUPFAM" id="SSF53955">
    <property type="entry name" value="Lysozyme-like"/>
    <property type="match status" value="1"/>
</dbReference>
<dbReference type="InterPro" id="IPR008258">
    <property type="entry name" value="Transglycosylase_SLT_dom_1"/>
</dbReference>
<dbReference type="InterPro" id="IPR023346">
    <property type="entry name" value="Lysozyme-like_dom_sf"/>
</dbReference>
<sequence>MDASTFMTLALACAPHVHPQTAHALVSVESAFNPWAIGVVGGALVRQPQNHAQALATARALQAHGHNFSVGLGQINLGNFARLGLTTATAFDPCLNLTAMQEVLAECFDRARGGKDPTRSDQSALRMALSCYYSGNFSSGFRHGYVQRVMAAARTVSRHQPNHVPKESS</sequence>
<gene>
    <name evidence="2" type="ORF">GCM10007935_08760</name>
</gene>
<dbReference type="RefSeq" id="WP_079364879.1">
    <property type="nucleotide sequence ID" value="NZ_BSPB01000004.1"/>
</dbReference>
<accession>A0ABQ6C0E5</accession>
<feature type="domain" description="Transglycosylase SLT" evidence="1">
    <location>
        <begin position="11"/>
        <end position="138"/>
    </location>
</feature>
<reference evidence="3" key="1">
    <citation type="journal article" date="2019" name="Int. J. Syst. Evol. Microbiol.">
        <title>The Global Catalogue of Microorganisms (GCM) 10K type strain sequencing project: providing services to taxonomists for standard genome sequencing and annotation.</title>
        <authorList>
            <consortium name="The Broad Institute Genomics Platform"/>
            <consortium name="The Broad Institute Genome Sequencing Center for Infectious Disease"/>
            <person name="Wu L."/>
            <person name="Ma J."/>
        </authorList>
    </citation>
    <scope>NUCLEOTIDE SEQUENCE [LARGE SCALE GENOMIC DNA]</scope>
    <source>
        <strain evidence="3">NBRC 109341</strain>
    </source>
</reference>
<dbReference type="Gene3D" id="1.10.530.10">
    <property type="match status" value="1"/>
</dbReference>
<dbReference type="Proteomes" id="UP001156903">
    <property type="component" value="Unassembled WGS sequence"/>
</dbReference>
<dbReference type="CDD" id="cd16892">
    <property type="entry name" value="LT_VirB1-like"/>
    <property type="match status" value="1"/>
</dbReference>